<comment type="caution">
    <text evidence="1">The sequence shown here is derived from an EMBL/GenBank/DDBJ whole genome shotgun (WGS) entry which is preliminary data.</text>
</comment>
<evidence type="ECO:0000313" key="2">
    <source>
        <dbReference type="Proteomes" id="UP001163321"/>
    </source>
</evidence>
<gene>
    <name evidence="1" type="ORF">PsorP6_009779</name>
</gene>
<evidence type="ECO:0000313" key="1">
    <source>
        <dbReference type="EMBL" id="KAI9912034.1"/>
    </source>
</evidence>
<proteinExistence type="predicted"/>
<dbReference type="Proteomes" id="UP001163321">
    <property type="component" value="Chromosome 5"/>
</dbReference>
<organism evidence="1 2">
    <name type="scientific">Peronosclerospora sorghi</name>
    <dbReference type="NCBI Taxonomy" id="230839"/>
    <lineage>
        <taxon>Eukaryota</taxon>
        <taxon>Sar</taxon>
        <taxon>Stramenopiles</taxon>
        <taxon>Oomycota</taxon>
        <taxon>Peronosporomycetes</taxon>
        <taxon>Peronosporales</taxon>
        <taxon>Peronosporaceae</taxon>
        <taxon>Peronosclerospora</taxon>
    </lineage>
</organism>
<dbReference type="EMBL" id="CM047584">
    <property type="protein sequence ID" value="KAI9912034.1"/>
    <property type="molecule type" value="Genomic_DNA"/>
</dbReference>
<name>A0ACC0W1R0_9STRA</name>
<reference evidence="1 2" key="1">
    <citation type="journal article" date="2022" name="bioRxiv">
        <title>The genome of the oomycete Peronosclerospora sorghi, a cosmopolitan pathogen of maize and sorghum, is inflated with dispersed pseudogenes.</title>
        <authorList>
            <person name="Fletcher K."/>
            <person name="Martin F."/>
            <person name="Isakeit T."/>
            <person name="Cavanaugh K."/>
            <person name="Magill C."/>
            <person name="Michelmore R."/>
        </authorList>
    </citation>
    <scope>NUCLEOTIDE SEQUENCE [LARGE SCALE GENOMIC DNA]</scope>
    <source>
        <strain evidence="1">P6</strain>
    </source>
</reference>
<protein>
    <submittedName>
        <fullName evidence="1">Uncharacterized protein</fullName>
    </submittedName>
</protein>
<sequence>MLPAPVNNSQDNNDTMIQDRALVRADQRGENCIVFGGQYAPKNIDRSRSIQGSLMGLFPPPPSENSIFPDTTMTGDGVQDDEDSEESDPKRLRLTEGYDIALALMDTPRTYNEATASPHAYKWKEAIRLQQSCFLCRSGSITAPTIFVSTRSSAIFDWDWTTFLTMISWDLWVLEIHRQRFLSTENTGVCLR</sequence>
<keyword evidence="2" id="KW-1185">Reference proteome</keyword>
<accession>A0ACC0W1R0</accession>